<keyword evidence="14 23" id="KW-0653">Protein transport</keyword>
<dbReference type="AlphaFoldDB" id="A0A5C6NBM9"/>
<keyword evidence="12" id="KW-0378">Hydrolase</keyword>
<dbReference type="GO" id="GO:0005525">
    <property type="term" value="F:GTP binding"/>
    <property type="evidence" value="ECO:0007669"/>
    <property type="project" value="UniProtKB-UniRule"/>
</dbReference>
<dbReference type="InterPro" id="IPR005225">
    <property type="entry name" value="Small_GTP-bd"/>
</dbReference>
<evidence type="ECO:0000256" key="10">
    <source>
        <dbReference type="ARBA" id="ARBA00022723"/>
    </source>
</evidence>
<dbReference type="GO" id="GO:0006887">
    <property type="term" value="P:exocytosis"/>
    <property type="evidence" value="ECO:0007669"/>
    <property type="project" value="UniProtKB-KW"/>
</dbReference>
<dbReference type="SMART" id="SM00176">
    <property type="entry name" value="RAN"/>
    <property type="match status" value="1"/>
</dbReference>
<dbReference type="Proteomes" id="UP000324091">
    <property type="component" value="Chromosome 3"/>
</dbReference>
<dbReference type="GO" id="GO:0003925">
    <property type="term" value="F:G protein activity"/>
    <property type="evidence" value="ECO:0007669"/>
    <property type="project" value="UniProtKB-EC"/>
</dbReference>
<keyword evidence="6 23" id="KW-0488">Methylation</keyword>
<proteinExistence type="inferred from homology"/>
<evidence type="ECO:0000256" key="20">
    <source>
        <dbReference type="ARBA" id="ARBA00023289"/>
    </source>
</evidence>
<evidence type="ECO:0000256" key="22">
    <source>
        <dbReference type="ARBA" id="ARBA00060086"/>
    </source>
</evidence>
<dbReference type="PROSITE" id="PS51420">
    <property type="entry name" value="RHO"/>
    <property type="match status" value="1"/>
</dbReference>
<keyword evidence="4 23" id="KW-0813">Transport</keyword>
<evidence type="ECO:0000256" key="11">
    <source>
        <dbReference type="ARBA" id="ARBA00022741"/>
    </source>
</evidence>
<dbReference type="CDD" id="cd01865">
    <property type="entry name" value="Rab3"/>
    <property type="match status" value="1"/>
</dbReference>
<dbReference type="SUPFAM" id="SSF52540">
    <property type="entry name" value="P-loop containing nucleoside triphosphate hydrolases"/>
    <property type="match status" value="1"/>
</dbReference>
<keyword evidence="11 23" id="KW-0547">Nucleotide-binding</keyword>
<dbReference type="EMBL" id="RHFK02000016">
    <property type="protein sequence ID" value="TWW64298.1"/>
    <property type="molecule type" value="Genomic_DNA"/>
</dbReference>
<dbReference type="Pfam" id="PF13664">
    <property type="entry name" value="DUF4149"/>
    <property type="match status" value="1"/>
</dbReference>
<name>A0A5C6NBM9_9TELE</name>
<organism evidence="27 28">
    <name type="scientific">Takifugu flavidus</name>
    <name type="common">sansaifugu</name>
    <dbReference type="NCBI Taxonomy" id="433684"/>
    <lineage>
        <taxon>Eukaryota</taxon>
        <taxon>Metazoa</taxon>
        <taxon>Chordata</taxon>
        <taxon>Craniata</taxon>
        <taxon>Vertebrata</taxon>
        <taxon>Euteleostomi</taxon>
        <taxon>Actinopterygii</taxon>
        <taxon>Neopterygii</taxon>
        <taxon>Teleostei</taxon>
        <taxon>Neoteleostei</taxon>
        <taxon>Acanthomorphata</taxon>
        <taxon>Eupercaria</taxon>
        <taxon>Tetraodontiformes</taxon>
        <taxon>Tetradontoidea</taxon>
        <taxon>Tetraodontidae</taxon>
        <taxon>Takifugu</taxon>
    </lineage>
</organism>
<dbReference type="PROSITE" id="PS51419">
    <property type="entry name" value="RAB"/>
    <property type="match status" value="1"/>
</dbReference>
<dbReference type="InterPro" id="IPR037872">
    <property type="entry name" value="Rab3"/>
</dbReference>
<evidence type="ECO:0000256" key="7">
    <source>
        <dbReference type="ARBA" id="ARBA00022483"/>
    </source>
</evidence>
<feature type="transmembrane region" description="Helical" evidence="25">
    <location>
        <begin position="87"/>
        <end position="107"/>
    </location>
</feature>
<accession>A0A5C6NBM9</accession>
<evidence type="ECO:0000256" key="4">
    <source>
        <dbReference type="ARBA" id="ARBA00022448"/>
    </source>
</evidence>
<evidence type="ECO:0000313" key="28">
    <source>
        <dbReference type="Proteomes" id="UP000324091"/>
    </source>
</evidence>
<dbReference type="GO" id="GO:0030141">
    <property type="term" value="C:secretory granule"/>
    <property type="evidence" value="ECO:0007669"/>
    <property type="project" value="UniProtKB-ARBA"/>
</dbReference>
<keyword evidence="17 23" id="KW-0342">GTP-binding</keyword>
<comment type="similarity">
    <text evidence="3 23">Belongs to the small GTPase superfamily. Rab family.</text>
</comment>
<evidence type="ECO:0000256" key="6">
    <source>
        <dbReference type="ARBA" id="ARBA00022481"/>
    </source>
</evidence>
<dbReference type="SMART" id="SM00174">
    <property type="entry name" value="RHO"/>
    <property type="match status" value="1"/>
</dbReference>
<evidence type="ECO:0000256" key="21">
    <source>
        <dbReference type="ARBA" id="ARBA00047660"/>
    </source>
</evidence>
<dbReference type="PANTHER" id="PTHR47980">
    <property type="entry name" value="LD44762P"/>
    <property type="match status" value="1"/>
</dbReference>
<keyword evidence="19 23" id="KW-0449">Lipoprotein</keyword>
<keyword evidence="5 23" id="KW-1003">Cell membrane</keyword>
<evidence type="ECO:0000256" key="3">
    <source>
        <dbReference type="ARBA" id="ARBA00006270"/>
    </source>
</evidence>
<evidence type="ECO:0000256" key="14">
    <source>
        <dbReference type="ARBA" id="ARBA00022927"/>
    </source>
</evidence>
<evidence type="ECO:0000259" key="26">
    <source>
        <dbReference type="Pfam" id="PF13664"/>
    </source>
</evidence>
<keyword evidence="16" id="KW-0007">Acetylation</keyword>
<evidence type="ECO:0000256" key="23">
    <source>
        <dbReference type="RuleBase" id="RU367096"/>
    </source>
</evidence>
<dbReference type="FunFam" id="3.40.50.300:FF:000448">
    <property type="entry name" value="RAB3D, member RAS oncogene family"/>
    <property type="match status" value="1"/>
</dbReference>
<keyword evidence="7" id="KW-0268">Exocytosis</keyword>
<dbReference type="Gene3D" id="3.40.50.300">
    <property type="entry name" value="P-loop containing nucleotide triphosphate hydrolases"/>
    <property type="match status" value="1"/>
</dbReference>
<dbReference type="PRINTS" id="PR00449">
    <property type="entry name" value="RASTRNSFRMNG"/>
</dbReference>
<dbReference type="InterPro" id="IPR027417">
    <property type="entry name" value="P-loop_NTPase"/>
</dbReference>
<feature type="transmembrane region" description="Helical" evidence="25">
    <location>
        <begin position="56"/>
        <end position="75"/>
    </location>
</feature>
<dbReference type="NCBIfam" id="TIGR00231">
    <property type="entry name" value="small_GTP"/>
    <property type="match status" value="1"/>
</dbReference>
<evidence type="ECO:0000256" key="2">
    <source>
        <dbReference type="ARBA" id="ARBA00004342"/>
    </source>
</evidence>
<dbReference type="GO" id="GO:0005886">
    <property type="term" value="C:plasma membrane"/>
    <property type="evidence" value="ECO:0007669"/>
    <property type="project" value="UniProtKB-SubCell"/>
</dbReference>
<evidence type="ECO:0000256" key="8">
    <source>
        <dbReference type="ARBA" id="ARBA00022553"/>
    </source>
</evidence>
<evidence type="ECO:0000256" key="15">
    <source>
        <dbReference type="ARBA" id="ARBA00022989"/>
    </source>
</evidence>
<evidence type="ECO:0000256" key="13">
    <source>
        <dbReference type="ARBA" id="ARBA00022842"/>
    </source>
</evidence>
<evidence type="ECO:0000256" key="9">
    <source>
        <dbReference type="ARBA" id="ARBA00022692"/>
    </source>
</evidence>
<comment type="catalytic activity">
    <reaction evidence="21">
        <text>GTP + H2O = GDP + phosphate + H(+)</text>
        <dbReference type="Rhea" id="RHEA:19669"/>
        <dbReference type="ChEBI" id="CHEBI:15377"/>
        <dbReference type="ChEBI" id="CHEBI:15378"/>
        <dbReference type="ChEBI" id="CHEBI:37565"/>
        <dbReference type="ChEBI" id="CHEBI:43474"/>
        <dbReference type="ChEBI" id="CHEBI:58189"/>
        <dbReference type="EC" id="3.6.5.2"/>
    </reaction>
    <physiologicalReaction direction="left-to-right" evidence="21">
        <dbReference type="Rhea" id="RHEA:19670"/>
    </physiologicalReaction>
</comment>
<evidence type="ECO:0000256" key="12">
    <source>
        <dbReference type="ARBA" id="ARBA00022801"/>
    </source>
</evidence>
<gene>
    <name evidence="27" type="ORF">D4764_03G0013060</name>
</gene>
<keyword evidence="28" id="KW-1185">Reference proteome</keyword>
<keyword evidence="15 25" id="KW-1133">Transmembrane helix</keyword>
<protein>
    <recommendedName>
        <fullName evidence="23">Ras-related protein Rab-3</fullName>
    </recommendedName>
</protein>
<evidence type="ECO:0000313" key="27">
    <source>
        <dbReference type="EMBL" id="TWW64298.1"/>
    </source>
</evidence>
<comment type="caution">
    <text evidence="27">The sequence shown here is derived from an EMBL/GenBank/DDBJ whole genome shotgun (WGS) entry which is preliminary data.</text>
</comment>
<dbReference type="InterPro" id="IPR001806">
    <property type="entry name" value="Small_GTPase"/>
</dbReference>
<keyword evidence="9 25" id="KW-0812">Transmembrane</keyword>
<dbReference type="PROSITE" id="PS51421">
    <property type="entry name" value="RAS"/>
    <property type="match status" value="1"/>
</dbReference>
<keyword evidence="10" id="KW-0479">Metal-binding</keyword>
<comment type="function">
    <text evidence="22">The small GTPases Rab are key regulators of intracellular membrane trafficking, from the formation of transport vesicles to their fusion with membranes. Rabs cycle between an inactive GDP-bound form and an active GTP-bound form that is able to recruit to membranes different sets of downstream effectors directly responsible for vesicle formation, movement, tethering and fusion. RAB3D may be involved in the insulin-induced exocytosis of GLUT4-containing vesicles in adipocytes.</text>
</comment>
<keyword evidence="13" id="KW-0460">Magnesium</keyword>
<keyword evidence="8" id="KW-0597">Phosphoprotein</keyword>
<keyword evidence="20 23" id="KW-0636">Prenylation</keyword>
<sequence>MVTEGDPTAAAKVLHLLVLSFTWGMQVWVTFIAGFVLVQQVTLHTFGLVQSKLFPVYFYCQMGSSVISLALYAVYHPRELLNGHESVQMALYFVALIMAFLNAQWFGPSVTELMLQKMEIEKSHGLGNQIGWKSQREAYAKLREQDPKYRGDPAAALRSQTSRVCERISGTPESRGGGLEPELGRIFQVFALRFSGISIAVAKQPVWTFAFFLKDMASTDSRLQQQSSQKDAADQNFDYMFKLLIIGNSSVGKTSFLFRYADDSFTSAFVSTVGIDFKVKTVFRNDKRIKLQIWDTAGQERYRTITTAYYRGAMGFLLMYDITNQDSFKAVQDWATQIKTYSWDNAQVILVGNKCDLEDDRLVPTEDGQRLAEELGFQFFEASAKDNINVKQVFERLVDIICDKMSESMEGDNNFLSSQGKQSLKDSPSDSSGGCAC</sequence>
<keyword evidence="18 23" id="KW-0472">Membrane</keyword>
<dbReference type="InterPro" id="IPR025423">
    <property type="entry name" value="TMEM205-like"/>
</dbReference>
<evidence type="ECO:0000256" key="24">
    <source>
        <dbReference type="SAM" id="MobiDB-lite"/>
    </source>
</evidence>
<dbReference type="GO" id="GO:0006886">
    <property type="term" value="P:intracellular protein transport"/>
    <property type="evidence" value="ECO:0007669"/>
    <property type="project" value="UniProtKB-UniRule"/>
</dbReference>
<dbReference type="GO" id="GO:0046872">
    <property type="term" value="F:metal ion binding"/>
    <property type="evidence" value="ECO:0007669"/>
    <property type="project" value="UniProtKB-KW"/>
</dbReference>
<evidence type="ECO:0000256" key="1">
    <source>
        <dbReference type="ARBA" id="ARBA00001946"/>
    </source>
</evidence>
<dbReference type="InterPro" id="IPR050305">
    <property type="entry name" value="Small_GTPase_Rab"/>
</dbReference>
<reference evidence="27 28" key="1">
    <citation type="submission" date="2019-04" db="EMBL/GenBank/DDBJ databases">
        <title>Chromosome genome assembly for Takifugu flavidus.</title>
        <authorList>
            <person name="Xiao S."/>
        </authorList>
    </citation>
    <scope>NUCLEOTIDE SEQUENCE [LARGE SCALE GENOMIC DNA]</scope>
    <source>
        <strain evidence="27">HTHZ2018</strain>
        <tissue evidence="27">Muscle</tissue>
    </source>
</reference>
<dbReference type="SMART" id="SM00175">
    <property type="entry name" value="RAB"/>
    <property type="match status" value="1"/>
</dbReference>
<evidence type="ECO:0000256" key="18">
    <source>
        <dbReference type="ARBA" id="ARBA00023136"/>
    </source>
</evidence>
<evidence type="ECO:0000256" key="25">
    <source>
        <dbReference type="SAM" id="Phobius"/>
    </source>
</evidence>
<comment type="cofactor">
    <cofactor evidence="1">
        <name>Mg(2+)</name>
        <dbReference type="ChEBI" id="CHEBI:18420"/>
    </cofactor>
</comment>
<dbReference type="Pfam" id="PF00071">
    <property type="entry name" value="Ras"/>
    <property type="match status" value="1"/>
</dbReference>
<feature type="domain" description="TMEM205-like" evidence="26">
    <location>
        <begin position="17"/>
        <end position="118"/>
    </location>
</feature>
<evidence type="ECO:0000256" key="16">
    <source>
        <dbReference type="ARBA" id="ARBA00022990"/>
    </source>
</evidence>
<evidence type="ECO:0000256" key="19">
    <source>
        <dbReference type="ARBA" id="ARBA00023288"/>
    </source>
</evidence>
<feature type="transmembrane region" description="Helical" evidence="25">
    <location>
        <begin position="12"/>
        <end position="36"/>
    </location>
</feature>
<evidence type="ECO:0000256" key="17">
    <source>
        <dbReference type="ARBA" id="ARBA00023134"/>
    </source>
</evidence>
<feature type="region of interest" description="Disordered" evidence="24">
    <location>
        <begin position="413"/>
        <end position="437"/>
    </location>
</feature>
<comment type="subcellular location">
    <subcellularLocation>
        <location evidence="2 23">Cell membrane</location>
        <topology evidence="2 23">Lipid-anchor</topology>
        <orientation evidence="2 23">Cytoplasmic side</orientation>
    </subcellularLocation>
</comment>
<dbReference type="SMART" id="SM00173">
    <property type="entry name" value="RAS"/>
    <property type="match status" value="1"/>
</dbReference>
<evidence type="ECO:0000256" key="5">
    <source>
        <dbReference type="ARBA" id="ARBA00022475"/>
    </source>
</evidence>
<dbReference type="GO" id="GO:0017157">
    <property type="term" value="P:regulation of exocytosis"/>
    <property type="evidence" value="ECO:0007669"/>
    <property type="project" value="UniProtKB-ARBA"/>
</dbReference>